<feature type="domain" description="MI" evidence="3">
    <location>
        <begin position="1"/>
        <end position="85"/>
    </location>
</feature>
<feature type="non-terminal residue" evidence="4">
    <location>
        <position position="1"/>
    </location>
</feature>
<keyword evidence="5" id="KW-1185">Reference proteome</keyword>
<dbReference type="PROSITE" id="PS51366">
    <property type="entry name" value="MI"/>
    <property type="match status" value="1"/>
</dbReference>
<keyword evidence="2" id="KW-0539">Nucleus</keyword>
<reference evidence="4 5" key="1">
    <citation type="submission" date="2017-03" db="EMBL/GenBank/DDBJ databases">
        <title>Genome Survey of Euroglyphus maynei.</title>
        <authorList>
            <person name="Arlian L.G."/>
            <person name="Morgan M.S."/>
            <person name="Rider S.D."/>
        </authorList>
    </citation>
    <scope>NUCLEOTIDE SEQUENCE [LARGE SCALE GENOMIC DNA]</scope>
    <source>
        <strain evidence="4">Arlian Lab</strain>
        <tissue evidence="4">Whole body</tissue>
    </source>
</reference>
<dbReference type="GO" id="GO:0005730">
    <property type="term" value="C:nucleolus"/>
    <property type="evidence" value="ECO:0007669"/>
    <property type="project" value="TreeGrafter"/>
</dbReference>
<dbReference type="GO" id="GO:0042274">
    <property type="term" value="P:ribosomal small subunit biogenesis"/>
    <property type="evidence" value="ECO:0007669"/>
    <property type="project" value="TreeGrafter"/>
</dbReference>
<evidence type="ECO:0000313" key="4">
    <source>
        <dbReference type="EMBL" id="OTF81467.1"/>
    </source>
</evidence>
<accession>A0A1Y3BN00</accession>
<comment type="subcellular location">
    <subcellularLocation>
        <location evidence="1">Nucleus</location>
    </subcellularLocation>
</comment>
<dbReference type="PANTHER" id="PTHR18034">
    <property type="entry name" value="CELL CYCLE CONTROL PROTEIN CWF22-RELATED"/>
    <property type="match status" value="1"/>
</dbReference>
<protein>
    <submittedName>
        <fullName evidence="4">Nucleolar MIF4G domain-containing protein 1-like protein</fullName>
    </submittedName>
</protein>
<dbReference type="EMBL" id="MUJZ01013451">
    <property type="protein sequence ID" value="OTF81467.1"/>
    <property type="molecule type" value="Genomic_DNA"/>
</dbReference>
<dbReference type="Proteomes" id="UP000194236">
    <property type="component" value="Unassembled WGS sequence"/>
</dbReference>
<dbReference type="AlphaFoldDB" id="A0A1Y3BN00"/>
<evidence type="ECO:0000256" key="2">
    <source>
        <dbReference type="ARBA" id="ARBA00023242"/>
    </source>
</evidence>
<dbReference type="Pfam" id="PF02847">
    <property type="entry name" value="MA3"/>
    <property type="match status" value="1"/>
</dbReference>
<evidence type="ECO:0000259" key="3">
    <source>
        <dbReference type="PROSITE" id="PS51366"/>
    </source>
</evidence>
<dbReference type="InterPro" id="IPR050781">
    <property type="entry name" value="CWC22_splicing_factor"/>
</dbReference>
<sequence length="156" mass="18354">SAEIINVILHVAINEKHYNQFYFYLLQHLTKLDRKYRLALDFAIRDKITDLQSLTANNRSRLEEIMCRLLVHNCLCITCLKVIQFSDMNEIYVQFIRNILQYIFDQSNDSIIQMVLEKIPRKDNFASAIKLFIACFMDTNTKNRVASSIQQLQSLS</sequence>
<evidence type="ECO:0000313" key="5">
    <source>
        <dbReference type="Proteomes" id="UP000194236"/>
    </source>
</evidence>
<name>A0A1Y3BN00_EURMA</name>
<gene>
    <name evidence="4" type="ORF">BLA29_012343</name>
</gene>
<organism evidence="4 5">
    <name type="scientific">Euroglyphus maynei</name>
    <name type="common">Mayne's house dust mite</name>
    <dbReference type="NCBI Taxonomy" id="6958"/>
    <lineage>
        <taxon>Eukaryota</taxon>
        <taxon>Metazoa</taxon>
        <taxon>Ecdysozoa</taxon>
        <taxon>Arthropoda</taxon>
        <taxon>Chelicerata</taxon>
        <taxon>Arachnida</taxon>
        <taxon>Acari</taxon>
        <taxon>Acariformes</taxon>
        <taxon>Sarcoptiformes</taxon>
        <taxon>Astigmata</taxon>
        <taxon>Psoroptidia</taxon>
        <taxon>Analgoidea</taxon>
        <taxon>Pyroglyphidae</taxon>
        <taxon>Pyroglyphinae</taxon>
        <taxon>Euroglyphus</taxon>
    </lineage>
</organism>
<dbReference type="InterPro" id="IPR003891">
    <property type="entry name" value="Initiation_fac_eIF4g_MI"/>
</dbReference>
<dbReference type="OrthoDB" id="10260961at2759"/>
<dbReference type="PANTHER" id="PTHR18034:SF4">
    <property type="entry name" value="NUCLEOLAR MIF4G DOMAIN-CONTAINING PROTEIN 1"/>
    <property type="match status" value="1"/>
</dbReference>
<evidence type="ECO:0000256" key="1">
    <source>
        <dbReference type="ARBA" id="ARBA00004123"/>
    </source>
</evidence>
<proteinExistence type="predicted"/>
<comment type="caution">
    <text evidence="4">The sequence shown here is derived from an EMBL/GenBank/DDBJ whole genome shotgun (WGS) entry which is preliminary data.</text>
</comment>
<dbReference type="GO" id="GO:0003723">
    <property type="term" value="F:RNA binding"/>
    <property type="evidence" value="ECO:0007669"/>
    <property type="project" value="TreeGrafter"/>
</dbReference>